<accession>A0ABQ3UCM5</accession>
<keyword evidence="3" id="KW-1185">Reference proteome</keyword>
<proteinExistence type="predicted"/>
<sequence length="121" mass="12575">MAVANGVRQWVRRHHPSPRGEARPDHFPHASGSANAHFPSPSGAPDSGAAAIPARRPDGRGGRPVRTVTTRPVQAFVSESRRTSPVTSKEHTDNPAGTCGKGAGCPLTAFVGDSDGAHRAI</sequence>
<dbReference type="Proteomes" id="UP001054854">
    <property type="component" value="Unassembled WGS sequence"/>
</dbReference>
<evidence type="ECO:0000313" key="2">
    <source>
        <dbReference type="EMBL" id="GHJ33350.1"/>
    </source>
</evidence>
<reference evidence="2" key="1">
    <citation type="submission" date="2024-05" db="EMBL/GenBank/DDBJ databases">
        <title>Whole genome shotgun sequence of Streptomyces hygroscopicus NBRC 113678.</title>
        <authorList>
            <person name="Komaki H."/>
            <person name="Tamura T."/>
        </authorList>
    </citation>
    <scope>NUCLEOTIDE SEQUENCE</scope>
    <source>
        <strain evidence="2">N11-34</strain>
    </source>
</reference>
<dbReference type="EMBL" id="BNEK01000005">
    <property type="protein sequence ID" value="GHJ33350.1"/>
    <property type="molecule type" value="Genomic_DNA"/>
</dbReference>
<organism evidence="2 3">
    <name type="scientific">Streptomyces hygroscopicus</name>
    <dbReference type="NCBI Taxonomy" id="1912"/>
    <lineage>
        <taxon>Bacteria</taxon>
        <taxon>Bacillati</taxon>
        <taxon>Actinomycetota</taxon>
        <taxon>Actinomycetes</taxon>
        <taxon>Kitasatosporales</taxon>
        <taxon>Streptomycetaceae</taxon>
        <taxon>Streptomyces</taxon>
        <taxon>Streptomyces violaceusniger group</taxon>
    </lineage>
</organism>
<feature type="region of interest" description="Disordered" evidence="1">
    <location>
        <begin position="1"/>
        <end position="121"/>
    </location>
</feature>
<comment type="caution">
    <text evidence="2">The sequence shown here is derived from an EMBL/GenBank/DDBJ whole genome shotgun (WGS) entry which is preliminary data.</text>
</comment>
<gene>
    <name evidence="2" type="ORF">TPA0910_77830</name>
</gene>
<feature type="compositionally biased region" description="Low complexity" evidence="1">
    <location>
        <begin position="64"/>
        <end position="73"/>
    </location>
</feature>
<evidence type="ECO:0000256" key="1">
    <source>
        <dbReference type="SAM" id="MobiDB-lite"/>
    </source>
</evidence>
<evidence type="ECO:0000313" key="3">
    <source>
        <dbReference type="Proteomes" id="UP001054854"/>
    </source>
</evidence>
<feature type="compositionally biased region" description="Low complexity" evidence="1">
    <location>
        <begin position="39"/>
        <end position="54"/>
    </location>
</feature>
<feature type="compositionally biased region" description="Basic and acidic residues" evidence="1">
    <location>
        <begin position="18"/>
        <end position="28"/>
    </location>
</feature>
<name>A0ABQ3UCM5_STRHY</name>
<protein>
    <submittedName>
        <fullName evidence="2">Uncharacterized protein</fullName>
    </submittedName>
</protein>